<evidence type="ECO:0000256" key="1">
    <source>
        <dbReference type="SAM" id="MobiDB-lite"/>
    </source>
</evidence>
<dbReference type="AlphaFoldDB" id="A0ABD2XW07"/>
<gene>
    <name evidence="2" type="ORF">ACH5RR_038486</name>
</gene>
<evidence type="ECO:0000313" key="2">
    <source>
        <dbReference type="EMBL" id="KAL3499393.1"/>
    </source>
</evidence>
<comment type="caution">
    <text evidence="2">The sequence shown here is derived from an EMBL/GenBank/DDBJ whole genome shotgun (WGS) entry which is preliminary data.</text>
</comment>
<protein>
    <submittedName>
        <fullName evidence="2">Uncharacterized protein</fullName>
    </submittedName>
</protein>
<name>A0ABD2XW07_9GENT</name>
<dbReference type="EMBL" id="JBJUIK010000016">
    <property type="protein sequence ID" value="KAL3499393.1"/>
    <property type="molecule type" value="Genomic_DNA"/>
</dbReference>
<evidence type="ECO:0000313" key="3">
    <source>
        <dbReference type="Proteomes" id="UP001630127"/>
    </source>
</evidence>
<organism evidence="2 3">
    <name type="scientific">Cinchona calisaya</name>
    <dbReference type="NCBI Taxonomy" id="153742"/>
    <lineage>
        <taxon>Eukaryota</taxon>
        <taxon>Viridiplantae</taxon>
        <taxon>Streptophyta</taxon>
        <taxon>Embryophyta</taxon>
        <taxon>Tracheophyta</taxon>
        <taxon>Spermatophyta</taxon>
        <taxon>Magnoliopsida</taxon>
        <taxon>eudicotyledons</taxon>
        <taxon>Gunneridae</taxon>
        <taxon>Pentapetalae</taxon>
        <taxon>asterids</taxon>
        <taxon>lamiids</taxon>
        <taxon>Gentianales</taxon>
        <taxon>Rubiaceae</taxon>
        <taxon>Cinchonoideae</taxon>
        <taxon>Cinchoneae</taxon>
        <taxon>Cinchona</taxon>
    </lineage>
</organism>
<sequence>MSGRQLACLEKLKISSEFCSSSKFHLCIMIRQCTFDDWRIRLKQEIPLATTSASSPSNEDETDSTTASREACQDIELQGEARNLIKCSLFNISAAQEVGLLAPPTQTGF</sequence>
<proteinExistence type="predicted"/>
<reference evidence="2 3" key="1">
    <citation type="submission" date="2024-11" db="EMBL/GenBank/DDBJ databases">
        <title>A near-complete genome assembly of Cinchona calisaya.</title>
        <authorList>
            <person name="Lian D.C."/>
            <person name="Zhao X.W."/>
            <person name="Wei L."/>
        </authorList>
    </citation>
    <scope>NUCLEOTIDE SEQUENCE [LARGE SCALE GENOMIC DNA]</scope>
    <source>
        <tissue evidence="2">Nenye</tissue>
    </source>
</reference>
<feature type="region of interest" description="Disordered" evidence="1">
    <location>
        <begin position="49"/>
        <end position="71"/>
    </location>
</feature>
<dbReference type="Proteomes" id="UP001630127">
    <property type="component" value="Unassembled WGS sequence"/>
</dbReference>
<accession>A0ABD2XW07</accession>
<keyword evidence="3" id="KW-1185">Reference proteome</keyword>